<feature type="compositionally biased region" description="Polar residues" evidence="4">
    <location>
        <begin position="400"/>
        <end position="412"/>
    </location>
</feature>
<evidence type="ECO:0000259" key="6">
    <source>
        <dbReference type="PROSITE" id="PS51884"/>
    </source>
</evidence>
<sequence>MKTWVRKTLSVGVLAAGALLFAPGAAQADNGGIRQTTGVNSGILNGTQIAVPVRVPVNVVGNSLGILGIANAQGVGVNDLESAHTTEGRRRGPRAVQATGVNNGILNGTQVYLPINVPVNVVGNSIAALGVANATGVGANKIHESAHTTEGGWGGDRQITGVNNGIANGTQIYAPIDVPINVCGNSIALLGGAYSQALCANNLGGGFGHGGFWKKESAQAAGGARQITGVNNGIANGTQLLAPISLPVNLSGNSVAVAGVANSRAISRNESGHGDDFVQATGVNNGILNGTQIGIPINVPINVCGNSLGILGAASSTAGCVNDLGDDDWGRDGDHHGHQGHGHKGHGHKGHGNGHGDNAGDNGVADDNGPDYMGNGGVAGYGDTKPANDDVTGQADDSYGSVQATGSNSRSNGGREAAEGSPVEDLTEAVGSVSDTSGLGKLGLLNTLR</sequence>
<organism evidence="7 8">
    <name type="scientific">Paractinoplanes rhizophilus</name>
    <dbReference type="NCBI Taxonomy" id="1416877"/>
    <lineage>
        <taxon>Bacteria</taxon>
        <taxon>Bacillati</taxon>
        <taxon>Actinomycetota</taxon>
        <taxon>Actinomycetes</taxon>
        <taxon>Micromonosporales</taxon>
        <taxon>Micromonosporaceae</taxon>
        <taxon>Paractinoplanes</taxon>
    </lineage>
</organism>
<keyword evidence="1" id="KW-0134">Cell wall</keyword>
<reference evidence="8" key="1">
    <citation type="journal article" date="2019" name="Int. J. Syst. Evol. Microbiol.">
        <title>The Global Catalogue of Microorganisms (GCM) 10K type strain sequencing project: providing services to taxonomists for standard genome sequencing and annotation.</title>
        <authorList>
            <consortium name="The Broad Institute Genomics Platform"/>
            <consortium name="The Broad Institute Genome Sequencing Center for Infectious Disease"/>
            <person name="Wu L."/>
            <person name="Ma J."/>
        </authorList>
    </citation>
    <scope>NUCLEOTIDE SEQUENCE [LARGE SCALE GENOMIC DNA]</scope>
    <source>
        <strain evidence="8">XZYJT-10</strain>
    </source>
</reference>
<protein>
    <submittedName>
        <fullName evidence="7">Chaplin family protein</fullName>
    </submittedName>
</protein>
<dbReference type="Proteomes" id="UP001596548">
    <property type="component" value="Unassembled WGS sequence"/>
</dbReference>
<feature type="compositionally biased region" description="Low complexity" evidence="4">
    <location>
        <begin position="359"/>
        <end position="371"/>
    </location>
</feature>
<accession>A0ABW2HZM0</accession>
<evidence type="ECO:0000256" key="2">
    <source>
        <dbReference type="ARBA" id="ARBA00022889"/>
    </source>
</evidence>
<evidence type="ECO:0000313" key="8">
    <source>
        <dbReference type="Proteomes" id="UP001596548"/>
    </source>
</evidence>
<name>A0ABW2HZM0_9ACTN</name>
<dbReference type="RefSeq" id="WP_378975627.1">
    <property type="nucleotide sequence ID" value="NZ_JBHTBJ010000035.1"/>
</dbReference>
<comment type="caution">
    <text evidence="7">The sequence shown here is derived from an EMBL/GenBank/DDBJ whole genome shotgun (WGS) entry which is preliminary data.</text>
</comment>
<proteinExistence type="predicted"/>
<feature type="domain" description="Chaplin" evidence="6">
    <location>
        <begin position="163"/>
        <end position="203"/>
    </location>
</feature>
<dbReference type="PROSITE" id="PS51884">
    <property type="entry name" value="CHAPLIN"/>
    <property type="match status" value="5"/>
</dbReference>
<keyword evidence="5" id="KW-0732">Signal</keyword>
<feature type="domain" description="Chaplin" evidence="6">
    <location>
        <begin position="40"/>
        <end position="80"/>
    </location>
</feature>
<feature type="compositionally biased region" description="Basic residues" evidence="4">
    <location>
        <begin position="338"/>
        <end position="352"/>
    </location>
</feature>
<feature type="domain" description="Chaplin" evidence="6">
    <location>
        <begin position="284"/>
        <end position="324"/>
    </location>
</feature>
<feature type="domain" description="Chaplin" evidence="6">
    <location>
        <begin position="231"/>
        <end position="271"/>
    </location>
</feature>
<keyword evidence="3" id="KW-0034">Amyloid</keyword>
<feature type="region of interest" description="Disordered" evidence="4">
    <location>
        <begin position="331"/>
        <end position="439"/>
    </location>
</feature>
<dbReference type="InterPro" id="IPR005528">
    <property type="entry name" value="ChpA-H"/>
</dbReference>
<keyword evidence="8" id="KW-1185">Reference proteome</keyword>
<keyword evidence="1" id="KW-0964">Secreted</keyword>
<evidence type="ECO:0000256" key="1">
    <source>
        <dbReference type="ARBA" id="ARBA00022512"/>
    </source>
</evidence>
<evidence type="ECO:0000313" key="7">
    <source>
        <dbReference type="EMBL" id="MFC7278619.1"/>
    </source>
</evidence>
<dbReference type="Pfam" id="PF03777">
    <property type="entry name" value="ChpA-C"/>
    <property type="match status" value="5"/>
</dbReference>
<dbReference type="EMBL" id="JBHTBJ010000035">
    <property type="protein sequence ID" value="MFC7278619.1"/>
    <property type="molecule type" value="Genomic_DNA"/>
</dbReference>
<evidence type="ECO:0000256" key="5">
    <source>
        <dbReference type="SAM" id="SignalP"/>
    </source>
</evidence>
<evidence type="ECO:0000256" key="3">
    <source>
        <dbReference type="ARBA" id="ARBA00023087"/>
    </source>
</evidence>
<feature type="chain" id="PRO_5046753861" evidence="5">
    <location>
        <begin position="29"/>
        <end position="449"/>
    </location>
</feature>
<keyword evidence="2" id="KW-0130">Cell adhesion</keyword>
<gene>
    <name evidence="7" type="ORF">ACFQS1_31980</name>
</gene>
<feature type="signal peptide" evidence="5">
    <location>
        <begin position="1"/>
        <end position="28"/>
    </location>
</feature>
<evidence type="ECO:0000256" key="4">
    <source>
        <dbReference type="SAM" id="MobiDB-lite"/>
    </source>
</evidence>
<feature type="domain" description="Chaplin" evidence="6">
    <location>
        <begin position="102"/>
        <end position="142"/>
    </location>
</feature>